<accession>A0A0X8XYG4</accession>
<dbReference type="Pfam" id="PF06897">
    <property type="entry name" value="DUF1269"/>
    <property type="match status" value="1"/>
</dbReference>
<evidence type="ECO:0000313" key="1">
    <source>
        <dbReference type="EMBL" id="CVK34649.1"/>
    </source>
</evidence>
<dbReference type="InterPro" id="IPR009200">
    <property type="entry name" value="DUF1269_membrane"/>
</dbReference>
<name>A0A0X8XYG4_9EURY</name>
<gene>
    <name evidence="1" type="ORF">MMAB1_3436</name>
</gene>
<dbReference type="OrthoDB" id="201668at2157"/>
<dbReference type="GeneID" id="27138816"/>
<dbReference type="Proteomes" id="UP000069850">
    <property type="component" value="Chromosome 1"/>
</dbReference>
<dbReference type="KEGG" id="mema:MMAB1_3436"/>
<protein>
    <submittedName>
        <fullName evidence="1">Uncharacterized protein</fullName>
    </submittedName>
</protein>
<dbReference type="RefSeq" id="WP_062266179.1">
    <property type="nucleotide sequence ID" value="NZ_DAIMMY010000026.1"/>
</dbReference>
<evidence type="ECO:0000313" key="2">
    <source>
        <dbReference type="Proteomes" id="UP000069850"/>
    </source>
</evidence>
<organism evidence="1 2">
    <name type="scientific">Methanoculleus bourgensis</name>
    <dbReference type="NCBI Taxonomy" id="83986"/>
    <lineage>
        <taxon>Archaea</taxon>
        <taxon>Methanobacteriati</taxon>
        <taxon>Methanobacteriota</taxon>
        <taxon>Stenosarchaea group</taxon>
        <taxon>Methanomicrobia</taxon>
        <taxon>Methanomicrobiales</taxon>
        <taxon>Methanomicrobiaceae</taxon>
        <taxon>Methanoculleus</taxon>
    </lineage>
</organism>
<reference evidence="1 2" key="1">
    <citation type="submission" date="2016-01" db="EMBL/GenBank/DDBJ databases">
        <authorList>
            <person name="Manzoor S."/>
        </authorList>
    </citation>
    <scope>NUCLEOTIDE SEQUENCE [LARGE SCALE GENOMIC DNA]</scope>
    <source>
        <strain evidence="1">Methanoculleus sp MAB1</strain>
    </source>
</reference>
<proteinExistence type="predicted"/>
<dbReference type="AlphaFoldDB" id="A0A0X8XYG4"/>
<sequence>MSDLVVIAYDGEDTAFRVRDRLVSLTKEHVIELEDLVVVVHHRDGKTEIKQSTDLASLGALSGAFWGLLIGLIFLAPIFGLAIGAIAGALAGRFSDYGIDDKFINEVAESVGPGNSAVFLLIKKMTPDKVVDAIRDYGGHVIRTSLSETEEANLREAFGAGVPAKAEVPPPSA</sequence>
<dbReference type="EMBL" id="LT158599">
    <property type="protein sequence ID" value="CVK34649.1"/>
    <property type="molecule type" value="Genomic_DNA"/>
</dbReference>